<feature type="transmembrane region" description="Helical" evidence="1">
    <location>
        <begin position="21"/>
        <end position="42"/>
    </location>
</feature>
<keyword evidence="1" id="KW-0472">Membrane</keyword>
<organism evidence="2 3">
    <name type="scientific">Dactylosporangium salmoneum</name>
    <dbReference type="NCBI Taxonomy" id="53361"/>
    <lineage>
        <taxon>Bacteria</taxon>
        <taxon>Bacillati</taxon>
        <taxon>Actinomycetota</taxon>
        <taxon>Actinomycetes</taxon>
        <taxon>Micromonosporales</taxon>
        <taxon>Micromonosporaceae</taxon>
        <taxon>Dactylosporangium</taxon>
    </lineage>
</organism>
<dbReference type="Proteomes" id="UP001501444">
    <property type="component" value="Unassembled WGS sequence"/>
</dbReference>
<name>A0ABN3HLD7_9ACTN</name>
<comment type="caution">
    <text evidence="2">The sequence shown here is derived from an EMBL/GenBank/DDBJ whole genome shotgun (WGS) entry which is preliminary data.</text>
</comment>
<accession>A0ABN3HLD7</accession>
<keyword evidence="1" id="KW-1133">Transmembrane helix</keyword>
<keyword evidence="3" id="KW-1185">Reference proteome</keyword>
<evidence type="ECO:0000313" key="2">
    <source>
        <dbReference type="EMBL" id="GAA2382731.1"/>
    </source>
</evidence>
<proteinExistence type="predicted"/>
<feature type="transmembrane region" description="Helical" evidence="1">
    <location>
        <begin position="62"/>
        <end position="84"/>
    </location>
</feature>
<evidence type="ECO:0000313" key="3">
    <source>
        <dbReference type="Proteomes" id="UP001501444"/>
    </source>
</evidence>
<gene>
    <name evidence="2" type="ORF">GCM10010170_091160</name>
</gene>
<protein>
    <submittedName>
        <fullName evidence="2">Uncharacterized protein</fullName>
    </submittedName>
</protein>
<sequence length="136" mass="14542">MTGMSQAGPDVIAPARRGVSFVWWYPLSLLLYAAVVAVAVMVDVSVDHRGFGLGPALAGVVVSSPGLVLFGLWSATVLPFVWLLRRYRWPARLLCAALLMALLVFAGNEQGRIVSAFAQLAFALLVPLPRPPQGEA</sequence>
<feature type="transmembrane region" description="Helical" evidence="1">
    <location>
        <begin position="91"/>
        <end position="107"/>
    </location>
</feature>
<reference evidence="2 3" key="1">
    <citation type="journal article" date="2019" name="Int. J. Syst. Evol. Microbiol.">
        <title>The Global Catalogue of Microorganisms (GCM) 10K type strain sequencing project: providing services to taxonomists for standard genome sequencing and annotation.</title>
        <authorList>
            <consortium name="The Broad Institute Genomics Platform"/>
            <consortium name="The Broad Institute Genome Sequencing Center for Infectious Disease"/>
            <person name="Wu L."/>
            <person name="Ma J."/>
        </authorList>
    </citation>
    <scope>NUCLEOTIDE SEQUENCE [LARGE SCALE GENOMIC DNA]</scope>
    <source>
        <strain evidence="2 3">JCM 3272</strain>
    </source>
</reference>
<keyword evidence="1" id="KW-0812">Transmembrane</keyword>
<dbReference type="EMBL" id="BAAARV010000093">
    <property type="protein sequence ID" value="GAA2382731.1"/>
    <property type="molecule type" value="Genomic_DNA"/>
</dbReference>
<evidence type="ECO:0000256" key="1">
    <source>
        <dbReference type="SAM" id="Phobius"/>
    </source>
</evidence>